<dbReference type="InterPro" id="IPR002347">
    <property type="entry name" value="SDR_fam"/>
</dbReference>
<name>A0A844FLA7_9LACO</name>
<dbReference type="Gene3D" id="3.40.50.720">
    <property type="entry name" value="NAD(P)-binding Rossmann-like Domain"/>
    <property type="match status" value="1"/>
</dbReference>
<dbReference type="AlphaFoldDB" id="A0A844FLA7"/>
<dbReference type="InterPro" id="IPR020904">
    <property type="entry name" value="Sc_DH/Rdtase_CS"/>
</dbReference>
<dbReference type="PROSITE" id="PS00061">
    <property type="entry name" value="ADH_SHORT"/>
    <property type="match status" value="1"/>
</dbReference>
<dbReference type="InterPro" id="IPR036291">
    <property type="entry name" value="NAD(P)-bd_dom_sf"/>
</dbReference>
<dbReference type="PRINTS" id="PR00081">
    <property type="entry name" value="GDHRDH"/>
</dbReference>
<dbReference type="RefSeq" id="WP_154486323.1">
    <property type="nucleotide sequence ID" value="NZ_JBKZBH010000007.1"/>
</dbReference>
<protein>
    <submittedName>
        <fullName evidence="2">SDR family oxidoreductase</fullName>
    </submittedName>
</protein>
<dbReference type="CDD" id="cd05233">
    <property type="entry name" value="SDR_c"/>
    <property type="match status" value="1"/>
</dbReference>
<dbReference type="Proteomes" id="UP000452141">
    <property type="component" value="Unassembled WGS sequence"/>
</dbReference>
<dbReference type="EMBL" id="VUMW01000002">
    <property type="protein sequence ID" value="MST79186.1"/>
    <property type="molecule type" value="Genomic_DNA"/>
</dbReference>
<dbReference type="Pfam" id="PF00106">
    <property type="entry name" value="adh_short"/>
    <property type="match status" value="1"/>
</dbReference>
<evidence type="ECO:0000256" key="1">
    <source>
        <dbReference type="ARBA" id="ARBA00006484"/>
    </source>
</evidence>
<organism evidence="2 3">
    <name type="scientific">Lactobacillus equicursoris</name>
    <dbReference type="NCBI Taxonomy" id="420645"/>
    <lineage>
        <taxon>Bacteria</taxon>
        <taxon>Bacillati</taxon>
        <taxon>Bacillota</taxon>
        <taxon>Bacilli</taxon>
        <taxon>Lactobacillales</taxon>
        <taxon>Lactobacillaceae</taxon>
        <taxon>Lactobacillus</taxon>
    </lineage>
</organism>
<reference evidence="2 3" key="1">
    <citation type="submission" date="2019-08" db="EMBL/GenBank/DDBJ databases">
        <title>In-depth cultivation of the pig gut microbiome towards novel bacterial diversity and tailored functional studies.</title>
        <authorList>
            <person name="Wylensek D."/>
            <person name="Hitch T.C.A."/>
            <person name="Clavel T."/>
        </authorList>
    </citation>
    <scope>NUCLEOTIDE SEQUENCE [LARGE SCALE GENOMIC DNA]</scope>
    <source>
        <strain evidence="2 3">WCA-470BD-2E</strain>
    </source>
</reference>
<evidence type="ECO:0000313" key="2">
    <source>
        <dbReference type="EMBL" id="MST79186.1"/>
    </source>
</evidence>
<sequence length="242" mass="26179">MKRAIIFGATGGIGQAIAKRLAKSGWSLYLHCNSHWAEAAELGEELASLYPDQDFMPIQQDFCAADADLKKFVEGLLPVNAAIFAQGITNYDFLGSQSSEVIERILKVNLENPIKLTKLLESQLLKHDHSRIVYLGSVYGGQGSAMEAVYSASKGGISRFAQAYAREVAASHFTVNVVAPGAVMTPMNAMFSGETLADLAEEIPAGHLANPTEIAYWVDCLLNPESDYLTGQTIYVSGGWLE</sequence>
<dbReference type="InterPro" id="IPR050259">
    <property type="entry name" value="SDR"/>
</dbReference>
<dbReference type="NCBIfam" id="NF047420">
    <property type="entry name" value="EF_P_mod_YmfI"/>
    <property type="match status" value="1"/>
</dbReference>
<proteinExistence type="inferred from homology"/>
<dbReference type="GO" id="GO:0032787">
    <property type="term" value="P:monocarboxylic acid metabolic process"/>
    <property type="evidence" value="ECO:0007669"/>
    <property type="project" value="UniProtKB-ARBA"/>
</dbReference>
<dbReference type="SUPFAM" id="SSF51735">
    <property type="entry name" value="NAD(P)-binding Rossmann-fold domains"/>
    <property type="match status" value="1"/>
</dbReference>
<comment type="similarity">
    <text evidence="1">Belongs to the short-chain dehydrogenases/reductases (SDR) family.</text>
</comment>
<evidence type="ECO:0000313" key="3">
    <source>
        <dbReference type="Proteomes" id="UP000452141"/>
    </source>
</evidence>
<accession>A0A844FLA7</accession>
<dbReference type="PANTHER" id="PTHR42879">
    <property type="entry name" value="3-OXOACYL-(ACYL-CARRIER-PROTEIN) REDUCTASE"/>
    <property type="match status" value="1"/>
</dbReference>
<comment type="caution">
    <text evidence="2">The sequence shown here is derived from an EMBL/GenBank/DDBJ whole genome shotgun (WGS) entry which is preliminary data.</text>
</comment>
<gene>
    <name evidence="2" type="ORF">FYJ61_01550</name>
</gene>
<dbReference type="PANTHER" id="PTHR42879:SF2">
    <property type="entry name" value="3-OXOACYL-[ACYL-CARRIER-PROTEIN] REDUCTASE FABG"/>
    <property type="match status" value="1"/>
</dbReference>